<reference evidence="1 2" key="1">
    <citation type="submission" date="2016-07" db="EMBL/GenBank/DDBJ databases">
        <title>Genome sequencing of Vibrio scophthalmi strain VS-05, an isolated from Paralichthys olivaceus.</title>
        <authorList>
            <person name="Han H.-J."/>
        </authorList>
    </citation>
    <scope>NUCLEOTIDE SEQUENCE [LARGE SCALE GENOMIC DNA]</scope>
    <source>
        <strain evidence="1 2">VS-05</strain>
    </source>
</reference>
<sequence length="80" mass="9150">MRISRKSHQAARDIREADYSLKAQKKPEKIEIHHKNFFKKTILQNLSPRAGYFAVISLSLARRGREQSLALSSLGKIAML</sequence>
<name>A0A1C7FJ35_9VIBR</name>
<dbReference type="Proteomes" id="UP000092528">
    <property type="component" value="Chromosome 2"/>
</dbReference>
<proteinExistence type="predicted"/>
<dbReference type="EMBL" id="CP016415">
    <property type="protein sequence ID" value="ANU39334.1"/>
    <property type="molecule type" value="Genomic_DNA"/>
</dbReference>
<protein>
    <submittedName>
        <fullName evidence="1">Uncharacterized protein</fullName>
    </submittedName>
</protein>
<keyword evidence="2" id="KW-1185">Reference proteome</keyword>
<gene>
    <name evidence="1" type="ORF">VSVS05_04298</name>
</gene>
<dbReference type="STRING" id="45658.VSVS12_03516"/>
<evidence type="ECO:0000313" key="1">
    <source>
        <dbReference type="EMBL" id="ANU39334.1"/>
    </source>
</evidence>
<accession>A0A1C7FJ35</accession>
<dbReference type="AlphaFoldDB" id="A0A1C7FJ35"/>
<evidence type="ECO:0000313" key="2">
    <source>
        <dbReference type="Proteomes" id="UP000092528"/>
    </source>
</evidence>
<organism evidence="1 2">
    <name type="scientific">Vibrio scophthalmi</name>
    <dbReference type="NCBI Taxonomy" id="45658"/>
    <lineage>
        <taxon>Bacteria</taxon>
        <taxon>Pseudomonadati</taxon>
        <taxon>Pseudomonadota</taxon>
        <taxon>Gammaproteobacteria</taxon>
        <taxon>Vibrionales</taxon>
        <taxon>Vibrionaceae</taxon>
        <taxon>Vibrio</taxon>
    </lineage>
</organism>